<dbReference type="PROSITE" id="PS00166">
    <property type="entry name" value="ENOYL_COA_HYDRATASE"/>
    <property type="match status" value="1"/>
</dbReference>
<comment type="similarity">
    <text evidence="1 2">Belongs to the enoyl-CoA hydratase/isomerase family.</text>
</comment>
<dbReference type="CDD" id="cd06558">
    <property type="entry name" value="crotonase-like"/>
    <property type="match status" value="1"/>
</dbReference>
<dbReference type="InterPro" id="IPR018376">
    <property type="entry name" value="Enoyl-CoA_hyd/isom_CS"/>
</dbReference>
<organism evidence="3 4">
    <name type="scientific">Sphingosinicella xenopeptidilytica</name>
    <dbReference type="NCBI Taxonomy" id="364098"/>
    <lineage>
        <taxon>Bacteria</taxon>
        <taxon>Pseudomonadati</taxon>
        <taxon>Pseudomonadota</taxon>
        <taxon>Alphaproteobacteria</taxon>
        <taxon>Sphingomonadales</taxon>
        <taxon>Sphingosinicellaceae</taxon>
        <taxon>Sphingosinicella</taxon>
    </lineage>
</organism>
<keyword evidence="4" id="KW-1185">Reference proteome</keyword>
<evidence type="ECO:0000313" key="4">
    <source>
        <dbReference type="Proteomes" id="UP001597124"/>
    </source>
</evidence>
<accession>A0ABW3BZS1</accession>
<dbReference type="EMBL" id="JBHTIK010000002">
    <property type="protein sequence ID" value="MFD0847263.1"/>
    <property type="molecule type" value="Genomic_DNA"/>
</dbReference>
<evidence type="ECO:0000256" key="1">
    <source>
        <dbReference type="ARBA" id="ARBA00005254"/>
    </source>
</evidence>
<proteinExistence type="inferred from homology"/>
<dbReference type="PANTHER" id="PTHR43802">
    <property type="entry name" value="ENOYL-COA HYDRATASE"/>
    <property type="match status" value="1"/>
</dbReference>
<sequence>MAIEVTRDGAVATVRFARPEKLNALTLAMYDDLGRAFAEIGHDDRIHAVVLAGAGDRAFCVGADLSESIPALASGRFDISAWDPAHLKTGGFYKPIVSAVRGLCMGGGFEIMLATDIRIASEDAVFQFPEVNHGFVPAGGTLVRLTRQIAYAHAMELMLTGRRFSAAELFLRGVLNRVVANDQVEATAAALAAEIAQKSPLAVQTIKEAALTLYDLPVAEAFTREAALGQRTFTSDHAKRTLERFATPNERKVPG</sequence>
<dbReference type="RefSeq" id="WP_381485964.1">
    <property type="nucleotide sequence ID" value="NZ_JBHTIK010000002.1"/>
</dbReference>
<evidence type="ECO:0000313" key="3">
    <source>
        <dbReference type="EMBL" id="MFD0847263.1"/>
    </source>
</evidence>
<dbReference type="Gene3D" id="3.90.226.10">
    <property type="entry name" value="2-enoyl-CoA Hydratase, Chain A, domain 1"/>
    <property type="match status" value="1"/>
</dbReference>
<protein>
    <submittedName>
        <fullName evidence="3">Enoyl-CoA hydratase/isomerase family protein</fullName>
    </submittedName>
</protein>
<dbReference type="SUPFAM" id="SSF52096">
    <property type="entry name" value="ClpP/crotonase"/>
    <property type="match status" value="1"/>
</dbReference>
<dbReference type="Pfam" id="PF00378">
    <property type="entry name" value="ECH_1"/>
    <property type="match status" value="1"/>
</dbReference>
<evidence type="ECO:0000256" key="2">
    <source>
        <dbReference type="RuleBase" id="RU003707"/>
    </source>
</evidence>
<reference evidence="4" key="1">
    <citation type="journal article" date="2019" name="Int. J. Syst. Evol. Microbiol.">
        <title>The Global Catalogue of Microorganisms (GCM) 10K type strain sequencing project: providing services to taxonomists for standard genome sequencing and annotation.</title>
        <authorList>
            <consortium name="The Broad Institute Genomics Platform"/>
            <consortium name="The Broad Institute Genome Sequencing Center for Infectious Disease"/>
            <person name="Wu L."/>
            <person name="Ma J."/>
        </authorList>
    </citation>
    <scope>NUCLEOTIDE SEQUENCE [LARGE SCALE GENOMIC DNA]</scope>
    <source>
        <strain evidence="4">CCUG 52537</strain>
    </source>
</reference>
<gene>
    <name evidence="3" type="ORF">ACFQ00_02920</name>
</gene>
<dbReference type="InterPro" id="IPR001753">
    <property type="entry name" value="Enoyl-CoA_hydra/iso"/>
</dbReference>
<dbReference type="InterPro" id="IPR029045">
    <property type="entry name" value="ClpP/crotonase-like_dom_sf"/>
</dbReference>
<dbReference type="Proteomes" id="UP001597124">
    <property type="component" value="Unassembled WGS sequence"/>
</dbReference>
<comment type="caution">
    <text evidence="3">The sequence shown here is derived from an EMBL/GenBank/DDBJ whole genome shotgun (WGS) entry which is preliminary data.</text>
</comment>
<dbReference type="PANTHER" id="PTHR43802:SF1">
    <property type="entry name" value="IP11341P-RELATED"/>
    <property type="match status" value="1"/>
</dbReference>
<name>A0ABW3BZS1_SPHXN</name>